<gene>
    <name evidence="3" type="ordered locus">Dgeo_1892</name>
</gene>
<dbReference type="InterPro" id="IPR014720">
    <property type="entry name" value="dsRBD_dom"/>
</dbReference>
<keyword evidence="1" id="KW-0694">RNA-binding</keyword>
<evidence type="ECO:0000259" key="2">
    <source>
        <dbReference type="PROSITE" id="PS50137"/>
    </source>
</evidence>
<feature type="domain" description="DRBM" evidence="2">
    <location>
        <begin position="47"/>
        <end position="115"/>
    </location>
</feature>
<dbReference type="Pfam" id="PF00035">
    <property type="entry name" value="dsrm"/>
    <property type="match status" value="1"/>
</dbReference>
<evidence type="ECO:0000313" key="3">
    <source>
        <dbReference type="EMBL" id="ABF46187.1"/>
    </source>
</evidence>
<evidence type="ECO:0000313" key="4">
    <source>
        <dbReference type="Proteomes" id="UP000002431"/>
    </source>
</evidence>
<dbReference type="STRING" id="319795.Dgeo_1892"/>
<sequence>MGPPETRPAASAPPERHQRIARCSGSRAYCLLRQEISGRARYAEAMNPKGDLIARLMALGLGAPTFDATAEGPPHERVFHVMVSASGRVLGQGEGRSKRDAERAAAEAALARLDGRGEAPAGRGGRWPIYAAVLEGALEVALELAPDDATLDDVREDAARLYRDLLADLGHGPEEA</sequence>
<proteinExistence type="predicted"/>
<dbReference type="eggNOG" id="COG0571">
    <property type="taxonomic scope" value="Bacteria"/>
</dbReference>
<dbReference type="Gene3D" id="3.30.160.20">
    <property type="match status" value="1"/>
</dbReference>
<dbReference type="HOGENOM" id="CLU_130312_0_0_0"/>
<dbReference type="AlphaFoldDB" id="Q1IX47"/>
<name>Q1IX47_DEIGD</name>
<dbReference type="SUPFAM" id="SSF54768">
    <property type="entry name" value="dsRNA-binding domain-like"/>
    <property type="match status" value="1"/>
</dbReference>
<accession>Q1IX47</accession>
<protein>
    <submittedName>
        <fullName evidence="3">Double-stranded RNA binding protein</fullName>
    </submittedName>
</protein>
<dbReference type="SMART" id="SM00358">
    <property type="entry name" value="DSRM"/>
    <property type="match status" value="1"/>
</dbReference>
<dbReference type="KEGG" id="dge:Dgeo_1892"/>
<keyword evidence="4" id="KW-1185">Reference proteome</keyword>
<dbReference type="EMBL" id="CP000359">
    <property type="protein sequence ID" value="ABF46187.1"/>
    <property type="molecule type" value="Genomic_DNA"/>
</dbReference>
<reference evidence="3" key="1">
    <citation type="submission" date="2006-04" db="EMBL/GenBank/DDBJ databases">
        <title>Complete sequence of chromosome of Deinococcus geothermalis DSM 11300.</title>
        <authorList>
            <consortium name="US DOE Joint Genome Institute"/>
            <person name="Copeland A."/>
            <person name="Lucas S."/>
            <person name="Lapidus A."/>
            <person name="Barry K."/>
            <person name="Detter J.C."/>
            <person name="Glavina del Rio T."/>
            <person name="Hammon N."/>
            <person name="Israni S."/>
            <person name="Dalin E."/>
            <person name="Tice H."/>
            <person name="Pitluck S."/>
            <person name="Brettin T."/>
            <person name="Bruce D."/>
            <person name="Han C."/>
            <person name="Tapia R."/>
            <person name="Saunders E."/>
            <person name="Gilna P."/>
            <person name="Schmutz J."/>
            <person name="Larimer F."/>
            <person name="Land M."/>
            <person name="Hauser L."/>
            <person name="Kyrpides N."/>
            <person name="Kim E."/>
            <person name="Daly M.J."/>
            <person name="Fredrickson J.K."/>
            <person name="Makarova K.S."/>
            <person name="Gaidamakova E.K."/>
            <person name="Zhai M."/>
            <person name="Richardson P."/>
        </authorList>
    </citation>
    <scope>NUCLEOTIDE SEQUENCE</scope>
    <source>
        <strain evidence="3">DSM 11300</strain>
    </source>
</reference>
<dbReference type="PROSITE" id="PS50137">
    <property type="entry name" value="DS_RBD"/>
    <property type="match status" value="1"/>
</dbReference>
<dbReference type="GO" id="GO:0003723">
    <property type="term" value="F:RNA binding"/>
    <property type="evidence" value="ECO:0007669"/>
    <property type="project" value="UniProtKB-UniRule"/>
</dbReference>
<dbReference type="Proteomes" id="UP000002431">
    <property type="component" value="Chromosome"/>
</dbReference>
<organism evidence="3 4">
    <name type="scientific">Deinococcus geothermalis (strain DSM 11300 / CIP 105573 / AG-3a)</name>
    <dbReference type="NCBI Taxonomy" id="319795"/>
    <lineage>
        <taxon>Bacteria</taxon>
        <taxon>Thermotogati</taxon>
        <taxon>Deinococcota</taxon>
        <taxon>Deinococci</taxon>
        <taxon>Deinococcales</taxon>
        <taxon>Deinococcaceae</taxon>
        <taxon>Deinococcus</taxon>
    </lineage>
</organism>
<evidence type="ECO:0000256" key="1">
    <source>
        <dbReference type="PROSITE-ProRule" id="PRU00266"/>
    </source>
</evidence>